<dbReference type="EMBL" id="WWCL01000001">
    <property type="protein sequence ID" value="MYN43998.1"/>
    <property type="molecule type" value="Genomic_DNA"/>
</dbReference>
<protein>
    <submittedName>
        <fullName evidence="2">Tetratricopeptide repeat protein</fullName>
    </submittedName>
</protein>
<feature type="signal peptide" evidence="1">
    <location>
        <begin position="1"/>
        <end position="19"/>
    </location>
</feature>
<proteinExistence type="predicted"/>
<dbReference type="AlphaFoldDB" id="A0A845HZU2"/>
<dbReference type="Gene3D" id="1.25.40.10">
    <property type="entry name" value="Tetratricopeptide repeat domain"/>
    <property type="match status" value="1"/>
</dbReference>
<sequence>MSATLLATFVLLYPPLLQAQEEAGQNQQLYRQALQSIAEGRNTDASDTLRQVIEGEPLHAGAWLDLALIQCALGHEQEAERMFEVIRSRFNPSPGIMQLITEARSNGCAHWRPNAQLAFSLARGIDQNVNQGSSIGSYTASSSGVPVELPLTSDFLPKHDQYSLLTADYLRDLTPNGTSGYVQLQSRRYDRLGQYNSSSLFAGFDTPWRFGRWTLHGAASVGLITLGNQLYQRQTQVQARVGPPLPLPGSMQFNLTTALTHVEYLTQDNFNSNTAEIRGQFNYRLEDNSASMTLGRLTDRAGSARPGGNREGWMATALWRHRLAGETTGELSYTQQVWDSSKAYSPSFIDQIRHQNTQVWRAAVTYPLSTTQSLQLEARQVRNKENISIFQYNDRQLQLTWQWQGL</sequence>
<dbReference type="Proteomes" id="UP000444316">
    <property type="component" value="Unassembled WGS sequence"/>
</dbReference>
<dbReference type="SUPFAM" id="SSF48452">
    <property type="entry name" value="TPR-like"/>
    <property type="match status" value="1"/>
</dbReference>
<name>A0A845HZU2_9BURK</name>
<feature type="chain" id="PRO_5032830164" evidence="1">
    <location>
        <begin position="20"/>
        <end position="406"/>
    </location>
</feature>
<comment type="caution">
    <text evidence="2">The sequence shown here is derived from an EMBL/GenBank/DDBJ whole genome shotgun (WGS) entry which is preliminary data.</text>
</comment>
<reference evidence="2" key="1">
    <citation type="submission" date="2019-12" db="EMBL/GenBank/DDBJ databases">
        <title>Novel species isolated from a subtropical stream in China.</title>
        <authorList>
            <person name="Lu H."/>
        </authorList>
    </citation>
    <scope>NUCLEOTIDE SEQUENCE [LARGE SCALE GENOMIC DNA]</scope>
    <source>
        <strain evidence="2">FT93W</strain>
    </source>
</reference>
<evidence type="ECO:0000313" key="3">
    <source>
        <dbReference type="Proteomes" id="UP000444316"/>
    </source>
</evidence>
<keyword evidence="3" id="KW-1185">Reference proteome</keyword>
<evidence type="ECO:0000313" key="2">
    <source>
        <dbReference type="EMBL" id="MYN43998.1"/>
    </source>
</evidence>
<organism evidence="2 3">
    <name type="scientific">Duganella fentianensis</name>
    <dbReference type="NCBI Taxonomy" id="2692177"/>
    <lineage>
        <taxon>Bacteria</taxon>
        <taxon>Pseudomonadati</taxon>
        <taxon>Pseudomonadota</taxon>
        <taxon>Betaproteobacteria</taxon>
        <taxon>Burkholderiales</taxon>
        <taxon>Oxalobacteraceae</taxon>
        <taxon>Telluria group</taxon>
        <taxon>Duganella</taxon>
    </lineage>
</organism>
<gene>
    <name evidence="2" type="ORF">GTP23_02815</name>
</gene>
<evidence type="ECO:0000256" key="1">
    <source>
        <dbReference type="SAM" id="SignalP"/>
    </source>
</evidence>
<dbReference type="Pfam" id="PF14559">
    <property type="entry name" value="TPR_19"/>
    <property type="match status" value="1"/>
</dbReference>
<keyword evidence="1" id="KW-0732">Signal</keyword>
<dbReference type="InterPro" id="IPR011990">
    <property type="entry name" value="TPR-like_helical_dom_sf"/>
</dbReference>
<accession>A0A845HZU2</accession>